<dbReference type="AlphaFoldDB" id="A0A917AB87"/>
<dbReference type="EC" id="2.5.1.18" evidence="1"/>
<accession>A0A917AB87</accession>
<evidence type="ECO:0000259" key="3">
    <source>
        <dbReference type="PROSITE" id="PS50404"/>
    </source>
</evidence>
<proteinExistence type="predicted"/>
<dbReference type="InterPro" id="IPR004046">
    <property type="entry name" value="GST_C"/>
</dbReference>
<dbReference type="PANTHER" id="PTHR43900:SF3">
    <property type="entry name" value="GLUTATHIONE S-TRANSFERASE RHO"/>
    <property type="match status" value="1"/>
</dbReference>
<dbReference type="InterPro" id="IPR036282">
    <property type="entry name" value="Glutathione-S-Trfase_C_sf"/>
</dbReference>
<evidence type="ECO:0000256" key="1">
    <source>
        <dbReference type="ARBA" id="ARBA00012452"/>
    </source>
</evidence>
<dbReference type="InterPro" id="IPR010987">
    <property type="entry name" value="Glutathione-S-Trfase_C-like"/>
</dbReference>
<dbReference type="EMBL" id="BMFJ01000001">
    <property type="protein sequence ID" value="GGE38548.1"/>
    <property type="molecule type" value="Genomic_DNA"/>
</dbReference>
<dbReference type="Proteomes" id="UP000612855">
    <property type="component" value="Unassembled WGS sequence"/>
</dbReference>
<sequence length="208" mass="23100">MIRVYGYRYSVYTWIVRMALAERGLGYDWTEVNPFDPASANPHPFGRVPLIEDGELRIYEVRAITAFLDGFPGDSWTPEAALPRARAEQVIGIVDSYAYWPMVREVFAPAVFAEGAPDTALIARGMEKSLPVLTALEGIAQEGAVLNGTLTRADLHLAPMIAYFTMYPPAAKALADHPALANWFAGMRERDSFVRTIPDVPTRQPRNT</sequence>
<name>A0A917AB87_9RHOB</name>
<dbReference type="Pfam" id="PF13417">
    <property type="entry name" value="GST_N_3"/>
    <property type="match status" value="1"/>
</dbReference>
<organism evidence="5 6">
    <name type="scientific">Primorskyibacter flagellatus</name>
    <dbReference type="NCBI Taxonomy" id="1387277"/>
    <lineage>
        <taxon>Bacteria</taxon>
        <taxon>Pseudomonadati</taxon>
        <taxon>Pseudomonadota</taxon>
        <taxon>Alphaproteobacteria</taxon>
        <taxon>Rhodobacterales</taxon>
        <taxon>Roseobacteraceae</taxon>
        <taxon>Primorskyibacter</taxon>
    </lineage>
</organism>
<dbReference type="SUPFAM" id="SSF52833">
    <property type="entry name" value="Thioredoxin-like"/>
    <property type="match status" value="1"/>
</dbReference>
<feature type="domain" description="GST C-terminal" evidence="4">
    <location>
        <begin position="80"/>
        <end position="208"/>
    </location>
</feature>
<dbReference type="PROSITE" id="PS50404">
    <property type="entry name" value="GST_NTER"/>
    <property type="match status" value="1"/>
</dbReference>
<keyword evidence="2" id="KW-0808">Transferase</keyword>
<dbReference type="PANTHER" id="PTHR43900">
    <property type="entry name" value="GLUTATHIONE S-TRANSFERASE RHO"/>
    <property type="match status" value="1"/>
</dbReference>
<evidence type="ECO:0000256" key="2">
    <source>
        <dbReference type="ARBA" id="ARBA00022679"/>
    </source>
</evidence>
<evidence type="ECO:0000313" key="6">
    <source>
        <dbReference type="Proteomes" id="UP000612855"/>
    </source>
</evidence>
<dbReference type="PROSITE" id="PS50405">
    <property type="entry name" value="GST_CTER"/>
    <property type="match status" value="1"/>
</dbReference>
<feature type="domain" description="GST N-terminal" evidence="3">
    <location>
        <begin position="1"/>
        <end position="76"/>
    </location>
</feature>
<protein>
    <recommendedName>
        <fullName evidence="1">glutathione transferase</fullName>
        <ecNumber evidence="1">2.5.1.18</ecNumber>
    </recommendedName>
</protein>
<comment type="caution">
    <text evidence="5">The sequence shown here is derived from an EMBL/GenBank/DDBJ whole genome shotgun (WGS) entry which is preliminary data.</text>
</comment>
<dbReference type="CDD" id="cd00299">
    <property type="entry name" value="GST_C_family"/>
    <property type="match status" value="1"/>
</dbReference>
<evidence type="ECO:0000313" key="5">
    <source>
        <dbReference type="EMBL" id="GGE38548.1"/>
    </source>
</evidence>
<dbReference type="GO" id="GO:0004364">
    <property type="term" value="F:glutathione transferase activity"/>
    <property type="evidence" value="ECO:0007669"/>
    <property type="project" value="UniProtKB-EC"/>
</dbReference>
<gene>
    <name evidence="5" type="ORF">GCM10011360_27930</name>
</gene>
<dbReference type="SUPFAM" id="SSF47616">
    <property type="entry name" value="GST C-terminal domain-like"/>
    <property type="match status" value="1"/>
</dbReference>
<keyword evidence="6" id="KW-1185">Reference proteome</keyword>
<dbReference type="GO" id="GO:0043295">
    <property type="term" value="F:glutathione binding"/>
    <property type="evidence" value="ECO:0007669"/>
    <property type="project" value="TreeGrafter"/>
</dbReference>
<dbReference type="Pfam" id="PF00043">
    <property type="entry name" value="GST_C"/>
    <property type="match status" value="1"/>
</dbReference>
<dbReference type="InterPro" id="IPR004045">
    <property type="entry name" value="Glutathione_S-Trfase_N"/>
</dbReference>
<dbReference type="InterPro" id="IPR036249">
    <property type="entry name" value="Thioredoxin-like_sf"/>
</dbReference>
<evidence type="ECO:0000259" key="4">
    <source>
        <dbReference type="PROSITE" id="PS50405"/>
    </source>
</evidence>
<dbReference type="Gene3D" id="3.40.30.10">
    <property type="entry name" value="Glutaredoxin"/>
    <property type="match status" value="1"/>
</dbReference>
<dbReference type="SFLD" id="SFLDS00019">
    <property type="entry name" value="Glutathione_Transferase_(cytos"/>
    <property type="match status" value="1"/>
</dbReference>
<dbReference type="Gene3D" id="1.20.1050.10">
    <property type="match status" value="1"/>
</dbReference>
<reference evidence="6" key="1">
    <citation type="journal article" date="2019" name="Int. J. Syst. Evol. Microbiol.">
        <title>The Global Catalogue of Microorganisms (GCM) 10K type strain sequencing project: providing services to taxonomists for standard genome sequencing and annotation.</title>
        <authorList>
            <consortium name="The Broad Institute Genomics Platform"/>
            <consortium name="The Broad Institute Genome Sequencing Center for Infectious Disease"/>
            <person name="Wu L."/>
            <person name="Ma J."/>
        </authorList>
    </citation>
    <scope>NUCLEOTIDE SEQUENCE [LARGE SCALE GENOMIC DNA]</scope>
    <source>
        <strain evidence="6">CGMCC 1.12664</strain>
    </source>
</reference>
<dbReference type="RefSeq" id="WP_229737582.1">
    <property type="nucleotide sequence ID" value="NZ_BMFJ01000001.1"/>
</dbReference>
<dbReference type="InterPro" id="IPR040079">
    <property type="entry name" value="Glutathione_S-Trfase"/>
</dbReference>
<dbReference type="GO" id="GO:0005737">
    <property type="term" value="C:cytoplasm"/>
    <property type="evidence" value="ECO:0007669"/>
    <property type="project" value="TreeGrafter"/>
</dbReference>